<dbReference type="AlphaFoldDB" id="A0AAD2CGN1"/>
<dbReference type="Proteomes" id="UP001295423">
    <property type="component" value="Unassembled WGS sequence"/>
</dbReference>
<dbReference type="EMBL" id="CAKOGP040000001">
    <property type="protein sequence ID" value="CAJ1910861.1"/>
    <property type="molecule type" value="Genomic_DNA"/>
</dbReference>
<dbReference type="InterPro" id="IPR055161">
    <property type="entry name" value="NapH1-like_2nd"/>
</dbReference>
<comment type="caution">
    <text evidence="3">The sequence shown here is derived from an EMBL/GenBank/DDBJ whole genome shotgun (WGS) entry which is preliminary data.</text>
</comment>
<dbReference type="InterPro" id="IPR052559">
    <property type="entry name" value="V-haloperoxidase"/>
</dbReference>
<gene>
    <name evidence="3" type="ORF">CYCCA115_LOCUS582</name>
</gene>
<evidence type="ECO:0000259" key="2">
    <source>
        <dbReference type="Pfam" id="PF22778"/>
    </source>
</evidence>
<dbReference type="PANTHER" id="PTHR34599:SF2">
    <property type="entry name" value="TRAF-TYPE DOMAIN-CONTAINING PROTEIN"/>
    <property type="match status" value="1"/>
</dbReference>
<dbReference type="Pfam" id="PF22778">
    <property type="entry name" value="VCPO_2nd"/>
    <property type="match status" value="1"/>
</dbReference>
<proteinExistence type="predicted"/>
<accession>A0AAD2CGN1</accession>
<feature type="signal peptide" evidence="1">
    <location>
        <begin position="1"/>
        <end position="24"/>
    </location>
</feature>
<sequence>MKISIPSFNALLALTALTGNVCDAAFLRPTADENAEHSNFNRNLQTLPPSVAQQIGIIGASIAALDPALAIYETPIQARFTNYYTSMWWNCIAIYSSDFKDSLTGARPAIVVQDENLYLTQNRALCATQATATYTFLSVPGALEAYTNTMSAIGVPVVDGIDADLAACAAKDTACYQSVAAAKGFTTEIMGMVVAKQTYDYAINDGFNELGTDDGCVVNCRPFRDSTGYTPKVSPYGKSPKGIKFAEAWKPLLEDNGSGFFYYQQHVTPHIGEKAKFATAMPEEDRTTRVARAPTYSGSRQAEAIEVIANMAELDDVKKIQVEVFDNKLLVAIAVLNSFVGKLLSNGYQDTELSQPGIVLSYERFIHFVNGFTATERDTVIIAWKEKVNYDLIRPTSVIKDLGDQLITTWAPGGIQTFPAKDFEAYKRVMPHSEYVSGSACIFEGIKDYVTGYMTMIGLDPTFPVAFDPIPAGSSNVEPGLVPASELTLVYPDIETMAEAGSQSRLDGGMHFGDSVPAALELCAGIGTFGVDHVANLLAESAA</sequence>
<feature type="domain" description="Vanadium-dependent haloperoxidase NapH1-like second helical-bundle" evidence="2">
    <location>
        <begin position="376"/>
        <end position="528"/>
    </location>
</feature>
<protein>
    <recommendedName>
        <fullName evidence="2">Vanadium-dependent haloperoxidase NapH1-like second helical-bundle domain-containing protein</fullName>
    </recommendedName>
</protein>
<dbReference type="PANTHER" id="PTHR34599">
    <property type="entry name" value="PEROXIDASE-RELATED"/>
    <property type="match status" value="1"/>
</dbReference>
<dbReference type="InterPro" id="IPR036938">
    <property type="entry name" value="PAP2/HPO_sf"/>
</dbReference>
<evidence type="ECO:0000256" key="1">
    <source>
        <dbReference type="SAM" id="SignalP"/>
    </source>
</evidence>
<evidence type="ECO:0000313" key="3">
    <source>
        <dbReference type="EMBL" id="CAJ1910861.1"/>
    </source>
</evidence>
<name>A0AAD2CGN1_9STRA</name>
<dbReference type="SUPFAM" id="SSF48317">
    <property type="entry name" value="Acid phosphatase/Vanadium-dependent haloperoxidase"/>
    <property type="match status" value="1"/>
</dbReference>
<dbReference type="InterPro" id="IPR016119">
    <property type="entry name" value="Br/Cl_peroxidase_C"/>
</dbReference>
<organism evidence="3 4">
    <name type="scientific">Cylindrotheca closterium</name>
    <dbReference type="NCBI Taxonomy" id="2856"/>
    <lineage>
        <taxon>Eukaryota</taxon>
        <taxon>Sar</taxon>
        <taxon>Stramenopiles</taxon>
        <taxon>Ochrophyta</taxon>
        <taxon>Bacillariophyta</taxon>
        <taxon>Bacillariophyceae</taxon>
        <taxon>Bacillariophycidae</taxon>
        <taxon>Bacillariales</taxon>
        <taxon>Bacillariaceae</taxon>
        <taxon>Cylindrotheca</taxon>
    </lineage>
</organism>
<dbReference type="GO" id="GO:0004601">
    <property type="term" value="F:peroxidase activity"/>
    <property type="evidence" value="ECO:0007669"/>
    <property type="project" value="InterPro"/>
</dbReference>
<feature type="chain" id="PRO_5042034701" description="Vanadium-dependent haloperoxidase NapH1-like second helical-bundle domain-containing protein" evidence="1">
    <location>
        <begin position="25"/>
        <end position="543"/>
    </location>
</feature>
<dbReference type="Gene3D" id="1.10.606.10">
    <property type="entry name" value="Vanadium-containing Chloroperoxidase, domain 2"/>
    <property type="match status" value="1"/>
</dbReference>
<reference evidence="3" key="1">
    <citation type="submission" date="2023-08" db="EMBL/GenBank/DDBJ databases">
        <authorList>
            <person name="Audoor S."/>
            <person name="Bilcke G."/>
        </authorList>
    </citation>
    <scope>NUCLEOTIDE SEQUENCE</scope>
</reference>
<keyword evidence="4" id="KW-1185">Reference proteome</keyword>
<evidence type="ECO:0000313" key="4">
    <source>
        <dbReference type="Proteomes" id="UP001295423"/>
    </source>
</evidence>
<keyword evidence="1" id="KW-0732">Signal</keyword>